<dbReference type="RefSeq" id="WP_145976766.1">
    <property type="nucleotide sequence ID" value="NZ_BMFM01000001.1"/>
</dbReference>
<gene>
    <name evidence="2" type="ORF">FNA67_15120</name>
</gene>
<evidence type="ECO:0000313" key="3">
    <source>
        <dbReference type="Proteomes" id="UP000321062"/>
    </source>
</evidence>
<organism evidence="2 3">
    <name type="scientific">Paradevosia tibetensis</name>
    <dbReference type="NCBI Taxonomy" id="1447062"/>
    <lineage>
        <taxon>Bacteria</taxon>
        <taxon>Pseudomonadati</taxon>
        <taxon>Pseudomonadota</taxon>
        <taxon>Alphaproteobacteria</taxon>
        <taxon>Hyphomicrobiales</taxon>
        <taxon>Devosiaceae</taxon>
        <taxon>Paradevosia</taxon>
    </lineage>
</organism>
<sequence>MARRKAIVRVVAVAAGEDGTISETAREGPMLKPVTLTKLNRIAGMFGSDHAGERAAAALAAHRLVTGLGLTWWDVLTGAGPRPAHQVVMRAHEIGIDHAHAAESRVRQLRAENEALQREVKILRNRLNDRAAQERKARQQDDWREADA</sequence>
<accession>A0A5B9DQP9</accession>
<proteinExistence type="predicted"/>
<keyword evidence="1" id="KW-0175">Coiled coil</keyword>
<name>A0A5B9DQP9_9HYPH</name>
<keyword evidence="3" id="KW-1185">Reference proteome</keyword>
<dbReference type="OrthoDB" id="7363095at2"/>
<evidence type="ECO:0000256" key="1">
    <source>
        <dbReference type="SAM" id="Coils"/>
    </source>
</evidence>
<feature type="coiled-coil region" evidence="1">
    <location>
        <begin position="99"/>
        <end position="133"/>
    </location>
</feature>
<dbReference type="KEGG" id="yti:FNA67_15120"/>
<reference evidence="2 3" key="1">
    <citation type="journal article" date="2015" name="Int. J. Syst. Evol. Microbiol.">
        <title>Youhaiella tibetensis gen. nov., sp. nov., isolated from subsurface sediment.</title>
        <authorList>
            <person name="Wang Y.X."/>
            <person name="Huang F.Q."/>
            <person name="Nogi Y."/>
            <person name="Pang S.J."/>
            <person name="Wang P.K."/>
            <person name="Lv J."/>
        </authorList>
    </citation>
    <scope>NUCLEOTIDE SEQUENCE [LARGE SCALE GENOMIC DNA]</scope>
    <source>
        <strain evidence="3">fig4</strain>
    </source>
</reference>
<dbReference type="Proteomes" id="UP000321062">
    <property type="component" value="Chromosome"/>
</dbReference>
<evidence type="ECO:0000313" key="2">
    <source>
        <dbReference type="EMBL" id="QEE21436.1"/>
    </source>
</evidence>
<protein>
    <submittedName>
        <fullName evidence="2">Uncharacterized protein</fullName>
    </submittedName>
</protein>
<dbReference type="EMBL" id="CP041690">
    <property type="protein sequence ID" value="QEE21436.1"/>
    <property type="molecule type" value="Genomic_DNA"/>
</dbReference>
<dbReference type="AlphaFoldDB" id="A0A5B9DQP9"/>